<dbReference type="Proteomes" id="UP001630969">
    <property type="component" value="Unassembled WGS sequence"/>
</dbReference>
<reference evidence="2 3" key="1">
    <citation type="submission" date="2024-09" db="EMBL/GenBank/DDBJ databases">
        <title>Aeromonas strains Genome sequencing and assembly.</title>
        <authorList>
            <person name="Hu X."/>
            <person name="Tang B."/>
        </authorList>
    </citation>
    <scope>NUCLEOTIDE SEQUENCE [LARGE SCALE GENOMIC DNA]</scope>
    <source>
        <strain evidence="2 3">NB23SCDHY001</strain>
    </source>
</reference>
<dbReference type="InterPro" id="IPR036374">
    <property type="entry name" value="OxRdtase_Mopterin-bd_sf"/>
</dbReference>
<protein>
    <submittedName>
        <fullName evidence="2">Molybdopterin-binding oxidoreductase</fullName>
    </submittedName>
</protein>
<dbReference type="SUPFAM" id="SSF56524">
    <property type="entry name" value="Oxidoreductase molybdopterin-binding domain"/>
    <property type="match status" value="1"/>
</dbReference>
<feature type="signal peptide" evidence="1">
    <location>
        <begin position="1"/>
        <end position="22"/>
    </location>
</feature>
<name>A0ABW9GJM2_9GAMM</name>
<accession>A0ABW9GJM2</accession>
<dbReference type="RefSeq" id="WP_408787472.1">
    <property type="nucleotide sequence ID" value="NZ_JBGXBU010000001.1"/>
</dbReference>
<feature type="chain" id="PRO_5047150028" evidence="1">
    <location>
        <begin position="23"/>
        <end position="164"/>
    </location>
</feature>
<sequence length="164" mass="17847">MTNGIMTWAACGLLLMASQAQAREQADEVLLTVSGAGCCGGAGVAHYTAAALAALPQSELVTTTPWTQGKHSYRGVLFKTLIDSLGLRSGQFKVSAINDYWTLLPDADLDAYPVLLATEQDGKALTLRNKGPVWVVYPLSDHPELDREQYHSQMVWQVNRIEAQ</sequence>
<dbReference type="GeneID" id="97218542"/>
<dbReference type="Gene3D" id="3.90.420.10">
    <property type="entry name" value="Oxidoreductase, molybdopterin-binding domain"/>
    <property type="match status" value="1"/>
</dbReference>
<organism evidence="2 3">
    <name type="scientific">Aeromonas bivalvium</name>
    <dbReference type="NCBI Taxonomy" id="440079"/>
    <lineage>
        <taxon>Bacteria</taxon>
        <taxon>Pseudomonadati</taxon>
        <taxon>Pseudomonadota</taxon>
        <taxon>Gammaproteobacteria</taxon>
        <taxon>Aeromonadales</taxon>
        <taxon>Aeromonadaceae</taxon>
        <taxon>Aeromonas</taxon>
    </lineage>
</organism>
<dbReference type="EMBL" id="JBGXBU010000001">
    <property type="protein sequence ID" value="MFM4891375.1"/>
    <property type="molecule type" value="Genomic_DNA"/>
</dbReference>
<keyword evidence="3" id="KW-1185">Reference proteome</keyword>
<keyword evidence="1" id="KW-0732">Signal</keyword>
<evidence type="ECO:0000313" key="2">
    <source>
        <dbReference type="EMBL" id="MFM4891375.1"/>
    </source>
</evidence>
<proteinExistence type="predicted"/>
<comment type="caution">
    <text evidence="2">The sequence shown here is derived from an EMBL/GenBank/DDBJ whole genome shotgun (WGS) entry which is preliminary data.</text>
</comment>
<evidence type="ECO:0000313" key="3">
    <source>
        <dbReference type="Proteomes" id="UP001630969"/>
    </source>
</evidence>
<evidence type="ECO:0000256" key="1">
    <source>
        <dbReference type="SAM" id="SignalP"/>
    </source>
</evidence>
<gene>
    <name evidence="2" type="ORF">ACEUDJ_00545</name>
</gene>